<gene>
    <name evidence="2" type="ORF">RclHR1_10820011</name>
</gene>
<name>A0A2Z6Q453_9GLOM</name>
<keyword evidence="3" id="KW-1185">Reference proteome</keyword>
<dbReference type="Proteomes" id="UP000247702">
    <property type="component" value="Unassembled WGS sequence"/>
</dbReference>
<accession>A0A2Z6Q453</accession>
<dbReference type="EMBL" id="BEXD01000094">
    <property type="protein sequence ID" value="GBB84205.1"/>
    <property type="molecule type" value="Genomic_DNA"/>
</dbReference>
<proteinExistence type="predicted"/>
<evidence type="ECO:0000313" key="2">
    <source>
        <dbReference type="EMBL" id="GBB84205.1"/>
    </source>
</evidence>
<dbReference type="AlphaFoldDB" id="A0A2Z6Q453"/>
<reference evidence="2 3" key="1">
    <citation type="submission" date="2017-11" db="EMBL/GenBank/DDBJ databases">
        <title>The genome of Rhizophagus clarus HR1 reveals common genetic basis of auxotrophy among arbuscular mycorrhizal fungi.</title>
        <authorList>
            <person name="Kobayashi Y."/>
        </authorList>
    </citation>
    <scope>NUCLEOTIDE SEQUENCE [LARGE SCALE GENOMIC DNA]</scope>
    <source>
        <strain evidence="2 3">HR1</strain>
    </source>
</reference>
<feature type="region of interest" description="Disordered" evidence="1">
    <location>
        <begin position="56"/>
        <end position="85"/>
    </location>
</feature>
<organism evidence="2 3">
    <name type="scientific">Rhizophagus clarus</name>
    <dbReference type="NCBI Taxonomy" id="94130"/>
    <lineage>
        <taxon>Eukaryota</taxon>
        <taxon>Fungi</taxon>
        <taxon>Fungi incertae sedis</taxon>
        <taxon>Mucoromycota</taxon>
        <taxon>Glomeromycotina</taxon>
        <taxon>Glomeromycetes</taxon>
        <taxon>Glomerales</taxon>
        <taxon>Glomeraceae</taxon>
        <taxon>Rhizophagus</taxon>
    </lineage>
</organism>
<sequence length="191" mass="20826">MLPSIRRKPWTSLWNRLLVSVITHYNRIHPLIPTSCVINVANLGVLLISAPAAHSKDRADSSQPSRISQPAPASPQATCHAGCDHSKSTDKHVHSVSFSAALCTSLNASPNTQSSSLTTQTASEILSLLKFLQQDMAQVKDRIIALELNDRRMSHIEKHLGLQPLPFNSSKDDANSVMIIDIDLPDALIPV</sequence>
<comment type="caution">
    <text evidence="2">The sequence shown here is derived from an EMBL/GenBank/DDBJ whole genome shotgun (WGS) entry which is preliminary data.</text>
</comment>
<evidence type="ECO:0000313" key="3">
    <source>
        <dbReference type="Proteomes" id="UP000247702"/>
    </source>
</evidence>
<evidence type="ECO:0000256" key="1">
    <source>
        <dbReference type="SAM" id="MobiDB-lite"/>
    </source>
</evidence>
<protein>
    <submittedName>
        <fullName evidence="2">Uncharacterized protein</fullName>
    </submittedName>
</protein>